<reference evidence="1" key="2">
    <citation type="journal article" date="2021" name="Sci. Rep.">
        <title>The distribution of antibiotic resistance genes in chicken gut microbiota commensals.</title>
        <authorList>
            <person name="Juricova H."/>
            <person name="Matiasovicova J."/>
            <person name="Kubasova T."/>
            <person name="Cejkova D."/>
            <person name="Rychlik I."/>
        </authorList>
    </citation>
    <scope>NUCLEOTIDE SEQUENCE</scope>
    <source>
        <strain evidence="1">An824</strain>
    </source>
</reference>
<dbReference type="SUPFAM" id="SSF102114">
    <property type="entry name" value="Radical SAM enzymes"/>
    <property type="match status" value="1"/>
</dbReference>
<dbReference type="InterPro" id="IPR058240">
    <property type="entry name" value="rSAM_sf"/>
</dbReference>
<dbReference type="Pfam" id="PF13353">
    <property type="entry name" value="Fer4_12"/>
    <property type="match status" value="1"/>
</dbReference>
<dbReference type="AlphaFoldDB" id="A0A938WNT7"/>
<name>A0A938WNT7_9BACT</name>
<reference evidence="1" key="1">
    <citation type="submission" date="2020-08" db="EMBL/GenBank/DDBJ databases">
        <authorList>
            <person name="Cejkova D."/>
            <person name="Kubasova T."/>
            <person name="Jahodarova E."/>
            <person name="Rychlik I."/>
        </authorList>
    </citation>
    <scope>NUCLEOTIDE SEQUENCE</scope>
    <source>
        <strain evidence="1">An824</strain>
    </source>
</reference>
<gene>
    <name evidence="1" type="primary">nrdG</name>
    <name evidence="1" type="ORF">H6A34_01060</name>
</gene>
<organism evidence="1 2">
    <name type="scientific">Marseilla massiliensis</name>
    <dbReference type="NCBI Taxonomy" id="1841864"/>
    <lineage>
        <taxon>Bacteria</taxon>
        <taxon>Pseudomonadati</taxon>
        <taxon>Bacteroidota</taxon>
        <taxon>Bacteroidia</taxon>
        <taxon>Bacteroidales</taxon>
        <taxon>Prevotellaceae</taxon>
        <taxon>Marseilla</taxon>
    </lineage>
</organism>
<dbReference type="Gene3D" id="3.20.20.70">
    <property type="entry name" value="Aldolase class I"/>
    <property type="match status" value="1"/>
</dbReference>
<keyword evidence="2" id="KW-1185">Reference proteome</keyword>
<dbReference type="InterPro" id="IPR014191">
    <property type="entry name" value="Anaer_RNR_activator"/>
</dbReference>
<dbReference type="InterPro" id="IPR013785">
    <property type="entry name" value="Aldolase_TIM"/>
</dbReference>
<dbReference type="RefSeq" id="WP_205102921.1">
    <property type="nucleotide sequence ID" value="NZ_JACJJG010000002.1"/>
</dbReference>
<dbReference type="Proteomes" id="UP000706891">
    <property type="component" value="Unassembled WGS sequence"/>
</dbReference>
<accession>A0A938WNT7</accession>
<evidence type="ECO:0000313" key="1">
    <source>
        <dbReference type="EMBL" id="MBM6672482.1"/>
    </source>
</evidence>
<evidence type="ECO:0000313" key="2">
    <source>
        <dbReference type="Proteomes" id="UP000706891"/>
    </source>
</evidence>
<proteinExistence type="predicted"/>
<dbReference type="NCBIfam" id="TIGR02826">
    <property type="entry name" value="RNR_activ_nrdG3"/>
    <property type="match status" value="1"/>
</dbReference>
<dbReference type="EMBL" id="JACJJG010000002">
    <property type="protein sequence ID" value="MBM6672482.1"/>
    <property type="molecule type" value="Genomic_DNA"/>
</dbReference>
<protein>
    <submittedName>
        <fullName evidence="1">Anaerobic ribonucleoside-triphosphate reductase activating protein</fullName>
    </submittedName>
</protein>
<sequence>MLKYVDSDIVFQEIPDEVTLAVNISNCPFRCSGCHSMHLWKDIGEPLTVDVIDGFINKYGGAITCVCFMGGDAEPDGVAALSRYVHERYPGIKVGWYSGRSAVTNKDEYGSFDYIKLGPYIESLGGLDNRSTNQRLYRRGTDGRLIDMTSRFWKLP</sequence>
<comment type="caution">
    <text evidence="1">The sequence shown here is derived from an EMBL/GenBank/DDBJ whole genome shotgun (WGS) entry which is preliminary data.</text>
</comment>